<keyword evidence="1" id="KW-0812">Transmembrane</keyword>
<comment type="caution">
    <text evidence="2">The sequence shown here is derived from an EMBL/GenBank/DDBJ whole genome shotgun (WGS) entry which is preliminary data.</text>
</comment>
<feature type="transmembrane region" description="Helical" evidence="1">
    <location>
        <begin position="15"/>
        <end position="32"/>
    </location>
</feature>
<evidence type="ECO:0000313" key="3">
    <source>
        <dbReference type="Proteomes" id="UP000783390"/>
    </source>
</evidence>
<organism evidence="2 3">
    <name type="scientific">Clostridium moniliforme</name>
    <dbReference type="NCBI Taxonomy" id="39489"/>
    <lineage>
        <taxon>Bacteria</taxon>
        <taxon>Bacillati</taxon>
        <taxon>Bacillota</taxon>
        <taxon>Clostridia</taxon>
        <taxon>Eubacteriales</taxon>
        <taxon>Clostridiaceae</taxon>
        <taxon>Clostridium</taxon>
    </lineage>
</organism>
<gene>
    <name evidence="2" type="ORF">J2Z53_002187</name>
</gene>
<name>A0ABS4F3B0_9CLOT</name>
<keyword evidence="1" id="KW-1133">Transmembrane helix</keyword>
<evidence type="ECO:0000313" key="2">
    <source>
        <dbReference type="EMBL" id="MBP1890582.1"/>
    </source>
</evidence>
<reference evidence="2 3" key="1">
    <citation type="submission" date="2021-03" db="EMBL/GenBank/DDBJ databases">
        <title>Genomic Encyclopedia of Type Strains, Phase IV (KMG-IV): sequencing the most valuable type-strain genomes for metagenomic binning, comparative biology and taxonomic classification.</title>
        <authorList>
            <person name="Goeker M."/>
        </authorList>
    </citation>
    <scope>NUCLEOTIDE SEQUENCE [LARGE SCALE GENOMIC DNA]</scope>
    <source>
        <strain evidence="2 3">DSM 3984</strain>
    </source>
</reference>
<dbReference type="RefSeq" id="WP_209797501.1">
    <property type="nucleotide sequence ID" value="NZ_JAGGJZ010000008.1"/>
</dbReference>
<accession>A0ABS4F3B0</accession>
<evidence type="ECO:0000256" key="1">
    <source>
        <dbReference type="SAM" id="Phobius"/>
    </source>
</evidence>
<feature type="transmembrane region" description="Helical" evidence="1">
    <location>
        <begin position="120"/>
        <end position="142"/>
    </location>
</feature>
<keyword evidence="1" id="KW-0472">Membrane</keyword>
<dbReference type="EMBL" id="JAGGJZ010000008">
    <property type="protein sequence ID" value="MBP1890582.1"/>
    <property type="molecule type" value="Genomic_DNA"/>
</dbReference>
<dbReference type="Proteomes" id="UP000783390">
    <property type="component" value="Unassembled WGS sequence"/>
</dbReference>
<feature type="transmembrane region" description="Helical" evidence="1">
    <location>
        <begin position="44"/>
        <end position="65"/>
    </location>
</feature>
<feature type="transmembrane region" description="Helical" evidence="1">
    <location>
        <begin position="86"/>
        <end position="108"/>
    </location>
</feature>
<sequence>MSFSDKFAPRVQKRFLLLFAGLFWGFAGYKLLSLGLPNMINGTSSSIISIIFAIIIFFVFFKFIFLKMHLKHKNRILSNPNDFLCAFAFFDIKGYIIIIFMITFGIVIRTYNLISPVYLSPFFTGLGSALFCAGVLFLVAFIKYKNIIKKI</sequence>
<protein>
    <submittedName>
        <fullName evidence="2">Na+/H+ antiporter NhaC</fullName>
    </submittedName>
</protein>
<proteinExistence type="predicted"/>
<keyword evidence="3" id="KW-1185">Reference proteome</keyword>